<dbReference type="PANTHER" id="PTHR34136">
    <property type="match status" value="1"/>
</dbReference>
<evidence type="ECO:0000256" key="2">
    <source>
        <dbReference type="ARBA" id="ARBA00022679"/>
    </source>
</evidence>
<proteinExistence type="predicted"/>
<dbReference type="EMBL" id="JAAHFQ010000244">
    <property type="protein sequence ID" value="NER28665.1"/>
    <property type="molecule type" value="Genomic_DNA"/>
</dbReference>
<keyword evidence="2 3" id="KW-0808">Transferase</keyword>
<dbReference type="PANTHER" id="PTHR34136:SF1">
    <property type="entry name" value="UDP-N-ACETYL-D-MANNOSAMINURONIC ACID TRANSFERASE"/>
    <property type="match status" value="1"/>
</dbReference>
<name>A0A6B3NCL1_9CYAN</name>
<dbReference type="GO" id="GO:0016758">
    <property type="term" value="F:hexosyltransferase activity"/>
    <property type="evidence" value="ECO:0007669"/>
    <property type="project" value="TreeGrafter"/>
</dbReference>
<gene>
    <name evidence="3" type="ORF">F6J89_13780</name>
</gene>
<protein>
    <submittedName>
        <fullName evidence="3">WecB/TagA/CpsF family glycosyltransferase</fullName>
    </submittedName>
</protein>
<organism evidence="3">
    <name type="scientific">Symploca sp. SIO1C4</name>
    <dbReference type="NCBI Taxonomy" id="2607765"/>
    <lineage>
        <taxon>Bacteria</taxon>
        <taxon>Bacillati</taxon>
        <taxon>Cyanobacteriota</taxon>
        <taxon>Cyanophyceae</taxon>
        <taxon>Coleofasciculales</taxon>
        <taxon>Coleofasciculaceae</taxon>
        <taxon>Symploca</taxon>
    </lineage>
</organism>
<reference evidence="3" key="1">
    <citation type="submission" date="2019-11" db="EMBL/GenBank/DDBJ databases">
        <title>Genomic insights into an expanded diversity of filamentous marine cyanobacteria reveals the extraordinary biosynthetic potential of Moorea and Okeania.</title>
        <authorList>
            <person name="Ferreira Leao T."/>
            <person name="Wang M."/>
            <person name="Moss N."/>
            <person name="Da Silva R."/>
            <person name="Sanders J."/>
            <person name="Nurk S."/>
            <person name="Gurevich A."/>
            <person name="Humphrey G."/>
            <person name="Reher R."/>
            <person name="Zhu Q."/>
            <person name="Belda-Ferre P."/>
            <person name="Glukhov E."/>
            <person name="Rex R."/>
            <person name="Dorrestein P.C."/>
            <person name="Knight R."/>
            <person name="Pevzner P."/>
            <person name="Gerwick W.H."/>
            <person name="Gerwick L."/>
        </authorList>
    </citation>
    <scope>NUCLEOTIDE SEQUENCE</scope>
    <source>
        <strain evidence="3">SIO1C4</strain>
    </source>
</reference>
<comment type="caution">
    <text evidence="3">The sequence shown here is derived from an EMBL/GenBank/DDBJ whole genome shotgun (WGS) entry which is preliminary data.</text>
</comment>
<evidence type="ECO:0000313" key="3">
    <source>
        <dbReference type="EMBL" id="NER28665.1"/>
    </source>
</evidence>
<dbReference type="CDD" id="cd06533">
    <property type="entry name" value="Glyco_transf_WecG_TagA"/>
    <property type="match status" value="1"/>
</dbReference>
<dbReference type="Pfam" id="PF03808">
    <property type="entry name" value="Glyco_tran_WecG"/>
    <property type="match status" value="1"/>
</dbReference>
<dbReference type="InterPro" id="IPR004629">
    <property type="entry name" value="WecG_TagA_CpsF"/>
</dbReference>
<feature type="non-terminal residue" evidence="3">
    <location>
        <position position="204"/>
    </location>
</feature>
<keyword evidence="1" id="KW-0328">Glycosyltransferase</keyword>
<accession>A0A6B3NCL1</accession>
<dbReference type="NCBIfam" id="TIGR00696">
    <property type="entry name" value="wecG_tagA_cpsF"/>
    <property type="match status" value="1"/>
</dbReference>
<sequence>MKKVNILNINIDNMLKSEVLKRLKYGVVFTPNVDHLVKLQKDTEFFRAYEAADYILCDSKIVYYISRFLGTPIKAKISGSDFFPAFYTYHKNNQDIKIFLLGARPGVAQKAQEIINDRIGRQIVVGSYSPSFGFEKNEAECSEIINLINNSEATVLAVGVGAPKQEKWICKYKSKLPQIKIFMAIGATIDFEAGNINRAPILVP</sequence>
<dbReference type="AlphaFoldDB" id="A0A6B3NCL1"/>
<evidence type="ECO:0000256" key="1">
    <source>
        <dbReference type="ARBA" id="ARBA00022676"/>
    </source>
</evidence>